<dbReference type="EMBL" id="CP003191">
    <property type="protein sequence ID" value="AEW20741.1"/>
    <property type="molecule type" value="Genomic_DNA"/>
</dbReference>
<proteinExistence type="predicted"/>
<feature type="signal peptide" evidence="1">
    <location>
        <begin position="1"/>
        <end position="24"/>
    </location>
</feature>
<sequence length="135" mass="15912">MNRVMKRLSLVVTALLVSVTMSFAGNRHSDQLPVVTDMTQLSRYLQLDAQQVREVVEINNYFMEMQQKSLSYSNKDAREKKMEQAIYGNLKLMKETLTEDQYRSYLGLLNLTYNNRSKRLRADSLQEMYWVNQTN</sequence>
<keyword evidence="3" id="KW-1185">Reference proteome</keyword>
<gene>
    <name evidence="2" type="ordered locus">BFO_2046</name>
</gene>
<evidence type="ECO:0000313" key="2">
    <source>
        <dbReference type="EMBL" id="AEW20741.1"/>
    </source>
</evidence>
<reference evidence="3" key="1">
    <citation type="submission" date="2011-12" db="EMBL/GenBank/DDBJ databases">
        <title>Complete sequence of Tannerella forsythia ATCC 43037.</title>
        <authorList>
            <person name="Dewhirst F."/>
            <person name="Tanner A."/>
            <person name="Izard J."/>
            <person name="Brinkac L."/>
            <person name="Durkin A.S."/>
            <person name="Hostetler J."/>
            <person name="Shetty J."/>
            <person name="Torralba M."/>
            <person name="Gill S."/>
            <person name="Nelson K."/>
        </authorList>
    </citation>
    <scope>NUCLEOTIDE SEQUENCE [LARGE SCALE GENOMIC DNA]</scope>
    <source>
        <strain evidence="3">ATCC 43037 / JCM 10827 / CCUG 33226 / KCTC 5666 / FDC 338</strain>
    </source>
</reference>
<dbReference type="PATRIC" id="fig|203275.8.peg.1857"/>
<accession>G8UQU5</accession>
<dbReference type="KEGG" id="tfo:BFO_2046"/>
<dbReference type="eggNOG" id="ENOG50332G1">
    <property type="taxonomic scope" value="Bacteria"/>
</dbReference>
<evidence type="ECO:0000256" key="1">
    <source>
        <dbReference type="SAM" id="SignalP"/>
    </source>
</evidence>
<feature type="chain" id="PRO_5003517329" evidence="1">
    <location>
        <begin position="25"/>
        <end position="135"/>
    </location>
</feature>
<name>G8UQU5_TANFA</name>
<protein>
    <submittedName>
        <fullName evidence="2">Uncharacterized protein</fullName>
    </submittedName>
</protein>
<evidence type="ECO:0000313" key="3">
    <source>
        <dbReference type="Proteomes" id="UP000005436"/>
    </source>
</evidence>
<keyword evidence="1" id="KW-0732">Signal</keyword>
<dbReference type="HOGENOM" id="CLU_166138_0_0_10"/>
<dbReference type="AlphaFoldDB" id="G8UQU5"/>
<organism evidence="2 3">
    <name type="scientific">Tannerella forsythia (strain ATCC 43037 / JCM 10827 / CCUG 21028 A / KCTC 5666 / FDC 338)</name>
    <name type="common">Bacteroides forsythus</name>
    <dbReference type="NCBI Taxonomy" id="203275"/>
    <lineage>
        <taxon>Bacteria</taxon>
        <taxon>Pseudomonadati</taxon>
        <taxon>Bacteroidota</taxon>
        <taxon>Bacteroidia</taxon>
        <taxon>Bacteroidales</taxon>
        <taxon>Tannerellaceae</taxon>
        <taxon>Tannerella</taxon>
    </lineage>
</organism>
<dbReference type="Proteomes" id="UP000005436">
    <property type="component" value="Chromosome"/>
</dbReference>